<dbReference type="AlphaFoldDB" id="A0A1G9B8Q4"/>
<organism evidence="2 3">
    <name type="scientific">Sediminibacillus albus</name>
    <dbReference type="NCBI Taxonomy" id="407036"/>
    <lineage>
        <taxon>Bacteria</taxon>
        <taxon>Bacillati</taxon>
        <taxon>Bacillota</taxon>
        <taxon>Bacilli</taxon>
        <taxon>Bacillales</taxon>
        <taxon>Bacillaceae</taxon>
        <taxon>Sediminibacillus</taxon>
    </lineage>
</organism>
<evidence type="ECO:0000259" key="1">
    <source>
        <dbReference type="Pfam" id="PF13786"/>
    </source>
</evidence>
<gene>
    <name evidence="2" type="ORF">SAMN05216243_2875</name>
</gene>
<dbReference type="Gene3D" id="2.60.40.1630">
    <property type="entry name" value="bacillus anthracis domain"/>
    <property type="match status" value="1"/>
</dbReference>
<reference evidence="2 3" key="1">
    <citation type="submission" date="2016-10" db="EMBL/GenBank/DDBJ databases">
        <authorList>
            <person name="de Groot N.N."/>
        </authorList>
    </citation>
    <scope>NUCLEOTIDE SEQUENCE [LARGE SCALE GENOMIC DNA]</scope>
    <source>
        <strain evidence="2 3">CGMCC 1.6502</strain>
    </source>
</reference>
<name>A0A1G9B8Q4_9BACI</name>
<feature type="domain" description="DUF4179" evidence="1">
    <location>
        <begin position="21"/>
        <end position="59"/>
    </location>
</feature>
<dbReference type="Pfam" id="PF13786">
    <property type="entry name" value="DUF4179"/>
    <property type="match status" value="1"/>
</dbReference>
<dbReference type="InterPro" id="IPR025436">
    <property type="entry name" value="DUF4179"/>
</dbReference>
<sequence>MANWWNGMSMADDESLEEIRKYGLGNSLNLKQEDNGIEVTITHVIADDIQTLVYYEVEDLQQDRLLRVDHAVPPKVSSERGVFDTSQASGQLIHSFKDQMDQPEGKYRGRIGLAPVKESEGSFELKVEGLTEVVKNDEMGMMQPEDFKRSIPVEGEWKFSITAKKEEIIEKPVNLQTKINGSQVKIDTVRVAPTATLINFRYKKNNPQDGMKYFLFGELQAEKRSYQRQEAGLIPGYASKVSGEWVEEQAAFESMYYDPADSFHLTLERLEEHIAVNQAFPIDPEEDSPQKFTFKGIELSIEDIDIGTETTFTIKEKWNKDRNFQRLQYEFASEPQSMQVGQENKSGIYADHKGNVYEEDDLESMVAVEDIRYFPTEMVYHLRAENGEEVRPTKLIIRHYQVTTFPDEKVQIGL</sequence>
<dbReference type="Proteomes" id="UP000198694">
    <property type="component" value="Unassembled WGS sequence"/>
</dbReference>
<protein>
    <recommendedName>
        <fullName evidence="1">DUF4179 domain-containing protein</fullName>
    </recommendedName>
</protein>
<proteinExistence type="predicted"/>
<evidence type="ECO:0000313" key="3">
    <source>
        <dbReference type="Proteomes" id="UP000198694"/>
    </source>
</evidence>
<keyword evidence="3" id="KW-1185">Reference proteome</keyword>
<evidence type="ECO:0000313" key="2">
    <source>
        <dbReference type="EMBL" id="SDK35849.1"/>
    </source>
</evidence>
<dbReference type="EMBL" id="FNFL01000005">
    <property type="protein sequence ID" value="SDK35849.1"/>
    <property type="molecule type" value="Genomic_DNA"/>
</dbReference>
<accession>A0A1G9B8Q4</accession>
<dbReference type="STRING" id="407036.SAMN05216243_2875"/>